<dbReference type="PATRIC" id="fig|931089.4.peg.2283"/>
<organism evidence="1 2">
    <name type="scientific">Corynebacterium deserti GIMN1.010</name>
    <dbReference type="NCBI Taxonomy" id="931089"/>
    <lineage>
        <taxon>Bacteria</taxon>
        <taxon>Bacillati</taxon>
        <taxon>Actinomycetota</taxon>
        <taxon>Actinomycetes</taxon>
        <taxon>Mycobacteriales</taxon>
        <taxon>Corynebacteriaceae</taxon>
        <taxon>Corynebacterium</taxon>
    </lineage>
</organism>
<keyword evidence="2" id="KW-1185">Reference proteome</keyword>
<protein>
    <submittedName>
        <fullName evidence="1">Uncharacterized protein</fullName>
    </submittedName>
</protein>
<dbReference type="Pfam" id="PF08310">
    <property type="entry name" value="LGFP"/>
    <property type="match status" value="3"/>
</dbReference>
<dbReference type="InterPro" id="IPR013207">
    <property type="entry name" value="LGFP"/>
</dbReference>
<gene>
    <name evidence="1" type="ORF">CDES_11285</name>
</gene>
<dbReference type="Gene3D" id="3.90.1720.10">
    <property type="entry name" value="endopeptidase domain like (from Nostoc punctiforme)"/>
    <property type="match status" value="1"/>
</dbReference>
<evidence type="ECO:0000313" key="2">
    <source>
        <dbReference type="Proteomes" id="UP000068067"/>
    </source>
</evidence>
<dbReference type="AlphaFoldDB" id="A0A0M5IIZ3"/>
<dbReference type="SUPFAM" id="SSF54001">
    <property type="entry name" value="Cysteine proteinases"/>
    <property type="match status" value="1"/>
</dbReference>
<dbReference type="KEGG" id="cdx:CDES_11285"/>
<proteinExistence type="predicted"/>
<sequence>MNGFIYWHPTTGAHAVNNYNAQVWERNGWETGWMGYPTGGEVPVSGSNPIDGELNGWVQTFQGGRVYRSPVMDGVQVASINGLILDRWLALGGPNSVLGFPIADEAATADGVGRFSIFQHGSIYWHPNTGAHSIYGSIFNKWANSGFEVGKFGYPIAEPEIQSGLKINQEFQFGELSGYAEPIPSIIALLPLTESELDEAYDLLVADFSERGISVEEGFHEAFTRTKESYDYTLEQIAGSIGSSSKVQQTVGLQQFEPNAVIDPQKCTFIAPGNERTNRGDIFYSAAIRYGIINHGHNGIFTTKGSSDPRNIETVEAVGAPDGVMRLSGANRRGVCRPVYLSVKTTDDVRSNAASFAESKIGAGYNSNFLTTRIGSLDKSSYNCSQLVWAAFKRASGGGLDIGERFPYEPYQPAVYPLDILNSHNTVEIQ</sequence>
<dbReference type="Proteomes" id="UP000068067">
    <property type="component" value="Chromosome"/>
</dbReference>
<accession>A0A0M5IIZ3</accession>
<dbReference type="STRING" id="931089.CDES_11285"/>
<evidence type="ECO:0000313" key="1">
    <source>
        <dbReference type="EMBL" id="ALC06624.1"/>
    </source>
</evidence>
<dbReference type="RefSeq" id="WP_231686421.1">
    <property type="nucleotide sequence ID" value="NZ_CP009220.1"/>
</dbReference>
<dbReference type="InterPro" id="IPR038765">
    <property type="entry name" value="Papain-like_cys_pep_sf"/>
</dbReference>
<name>A0A0M5IIZ3_9CORY</name>
<dbReference type="EMBL" id="CP009220">
    <property type="protein sequence ID" value="ALC06624.1"/>
    <property type="molecule type" value="Genomic_DNA"/>
</dbReference>
<reference evidence="1 2" key="1">
    <citation type="submission" date="2014-08" db="EMBL/GenBank/DDBJ databases">
        <title>Complete genome sequence of Corynebacterium deserti GIMN1.010 (=DSM 45689), isolated from desert sand in western China.</title>
        <authorList>
            <person name="Ruckert C."/>
            <person name="Albersmeier A."/>
            <person name="Kalinowski J."/>
        </authorList>
    </citation>
    <scope>NUCLEOTIDE SEQUENCE [LARGE SCALE GENOMIC DNA]</scope>
    <source>
        <strain evidence="1 2">GIMN1.010</strain>
    </source>
</reference>